<evidence type="ECO:0000313" key="2">
    <source>
        <dbReference type="EMBL" id="RWA12962.1"/>
    </source>
</evidence>
<reference evidence="2 3" key="1">
    <citation type="submission" date="2018-12" db="EMBL/GenBank/DDBJ databases">
        <title>Draft genome sequence of Xylaria grammica IHI A82.</title>
        <authorList>
            <person name="Buettner E."/>
            <person name="Kellner H."/>
        </authorList>
    </citation>
    <scope>NUCLEOTIDE SEQUENCE [LARGE SCALE GENOMIC DNA]</scope>
    <source>
        <strain evidence="2 3">IHI A82</strain>
    </source>
</reference>
<accession>A0A439DEY3</accession>
<comment type="caution">
    <text evidence="2">The sequence shown here is derived from an EMBL/GenBank/DDBJ whole genome shotgun (WGS) entry which is preliminary data.</text>
</comment>
<proteinExistence type="predicted"/>
<protein>
    <submittedName>
        <fullName evidence="2">Uncharacterized protein</fullName>
    </submittedName>
</protein>
<dbReference type="AlphaFoldDB" id="A0A439DEY3"/>
<dbReference type="Proteomes" id="UP000286045">
    <property type="component" value="Unassembled WGS sequence"/>
</dbReference>
<sequence length="309" mass="36680">MTDDTTMWRQGDPTPPACEPCKNDREEQEYDLALSDPNRCFGQGIKEDPLVIWIDRPDYLKRDWVWAHNNFAKAIAKMLSFTHTWIIKSAHDRCYERDDEGRRPPMRQPDTKWLPPDRFLLRKTDMHITLRLGTDLYGCRLSAEAYVVLDGNGNPEKYVTETARRYMREGGHRQVEFRRWQNYRRRRLPRRGINLGPNWGIYANVGPYLDTYRPRRRRIDDTYIPRSDYAPLRAYMENQDNIIKGSLTRELRALVRHCHSAYSVYQAFHEELAQMANPPPEALIELHTMREHIATMKREIYREAKGLLV</sequence>
<name>A0A439DEY3_9PEZI</name>
<keyword evidence="3" id="KW-1185">Reference proteome</keyword>
<dbReference type="EMBL" id="RYZI01000038">
    <property type="protein sequence ID" value="RWA12962.1"/>
    <property type="molecule type" value="Genomic_DNA"/>
</dbReference>
<evidence type="ECO:0000256" key="1">
    <source>
        <dbReference type="SAM" id="MobiDB-lite"/>
    </source>
</evidence>
<organism evidence="2 3">
    <name type="scientific">Xylaria grammica</name>
    <dbReference type="NCBI Taxonomy" id="363999"/>
    <lineage>
        <taxon>Eukaryota</taxon>
        <taxon>Fungi</taxon>
        <taxon>Dikarya</taxon>
        <taxon>Ascomycota</taxon>
        <taxon>Pezizomycotina</taxon>
        <taxon>Sordariomycetes</taxon>
        <taxon>Xylariomycetidae</taxon>
        <taxon>Xylariales</taxon>
        <taxon>Xylariaceae</taxon>
        <taxon>Xylaria</taxon>
    </lineage>
</organism>
<gene>
    <name evidence="2" type="ORF">EKO27_g2182</name>
</gene>
<evidence type="ECO:0000313" key="3">
    <source>
        <dbReference type="Proteomes" id="UP000286045"/>
    </source>
</evidence>
<feature type="region of interest" description="Disordered" evidence="1">
    <location>
        <begin position="1"/>
        <end position="23"/>
    </location>
</feature>